<accession>A0A3B5KN93</accession>
<keyword evidence="4" id="KW-0325">Glycoprotein</keyword>
<dbReference type="Proteomes" id="UP000261380">
    <property type="component" value="Unplaced"/>
</dbReference>
<dbReference type="InterPro" id="IPR001881">
    <property type="entry name" value="EGF-like_Ca-bd_dom"/>
</dbReference>
<dbReference type="GO" id="GO:0005509">
    <property type="term" value="F:calcium ion binding"/>
    <property type="evidence" value="ECO:0007669"/>
    <property type="project" value="InterPro"/>
</dbReference>
<evidence type="ECO:0000259" key="6">
    <source>
        <dbReference type="PROSITE" id="PS50026"/>
    </source>
</evidence>
<dbReference type="AlphaFoldDB" id="A0A3B5KN93"/>
<keyword evidence="3" id="KW-1015">Disulfide bond</keyword>
<dbReference type="InterPro" id="IPR000152">
    <property type="entry name" value="EGF-type_Asp/Asn_hydroxyl_site"/>
</dbReference>
<dbReference type="Pfam" id="PF00008">
    <property type="entry name" value="EGF"/>
    <property type="match status" value="1"/>
</dbReference>
<dbReference type="FunFam" id="2.10.25.10:FF:000006">
    <property type="entry name" value="Versican core protein-like isoform 1"/>
    <property type="match status" value="1"/>
</dbReference>
<dbReference type="SUPFAM" id="SSF57196">
    <property type="entry name" value="EGF/Laminin"/>
    <property type="match status" value="1"/>
</dbReference>
<dbReference type="SMART" id="SM00179">
    <property type="entry name" value="EGF_CA"/>
    <property type="match status" value="1"/>
</dbReference>
<evidence type="ECO:0000256" key="3">
    <source>
        <dbReference type="ARBA" id="ARBA00023157"/>
    </source>
</evidence>
<keyword evidence="2" id="KW-0677">Repeat</keyword>
<dbReference type="SMART" id="SM00181">
    <property type="entry name" value="EGF"/>
    <property type="match status" value="1"/>
</dbReference>
<proteinExistence type="predicted"/>
<evidence type="ECO:0000313" key="7">
    <source>
        <dbReference type="Ensembl" id="ENSXCOP00000001583.1"/>
    </source>
</evidence>
<evidence type="ECO:0000313" key="8">
    <source>
        <dbReference type="Proteomes" id="UP000261380"/>
    </source>
</evidence>
<protein>
    <submittedName>
        <fullName evidence="7">Cubilin (intrinsic factor-cobalamin receptor)</fullName>
    </submittedName>
</protein>
<keyword evidence="8" id="KW-1185">Reference proteome</keyword>
<reference evidence="7" key="1">
    <citation type="submission" date="2025-08" db="UniProtKB">
        <authorList>
            <consortium name="Ensembl"/>
        </authorList>
    </citation>
    <scope>IDENTIFICATION</scope>
</reference>
<name>A0A3B5KN93_9TELE</name>
<sequence length="160" mass="17886">SLCAFYVNSSSCIVILIFREKNKVWNKLILIMPRMLSENGHLVFKTGDNKEIRFEPSSSGRVKVGNEDLTQLLSQIKANKEDIDDIKTHGGAIPPEISNNLNQLNTKEVLVSCLFFFQTVQRVSCSSNPCQNGGTCLNLLNSYHCLCPSNWAVSSTLFKK</sequence>
<dbReference type="CDD" id="cd00054">
    <property type="entry name" value="EGF_CA"/>
    <property type="match status" value="1"/>
</dbReference>
<dbReference type="Ensembl" id="ENSXCOT00000001608.1">
    <property type="protein sequence ID" value="ENSXCOP00000001583.1"/>
    <property type="gene ID" value="ENSXCOG00000001223.1"/>
</dbReference>
<organism evidence="7 8">
    <name type="scientific">Xiphophorus couchianus</name>
    <name type="common">Monterrey platyfish</name>
    <dbReference type="NCBI Taxonomy" id="32473"/>
    <lineage>
        <taxon>Eukaryota</taxon>
        <taxon>Metazoa</taxon>
        <taxon>Chordata</taxon>
        <taxon>Craniata</taxon>
        <taxon>Vertebrata</taxon>
        <taxon>Euteleostomi</taxon>
        <taxon>Actinopterygii</taxon>
        <taxon>Neopterygii</taxon>
        <taxon>Teleostei</taxon>
        <taxon>Neoteleostei</taxon>
        <taxon>Acanthomorphata</taxon>
        <taxon>Ovalentaria</taxon>
        <taxon>Atherinomorphae</taxon>
        <taxon>Cyprinodontiformes</taxon>
        <taxon>Poeciliidae</taxon>
        <taxon>Poeciliinae</taxon>
        <taxon>Xiphophorus</taxon>
    </lineage>
</organism>
<evidence type="ECO:0000256" key="1">
    <source>
        <dbReference type="ARBA" id="ARBA00022536"/>
    </source>
</evidence>
<feature type="domain" description="EGF-like" evidence="6">
    <location>
        <begin position="121"/>
        <end position="157"/>
    </location>
</feature>
<reference evidence="7" key="2">
    <citation type="submission" date="2025-09" db="UniProtKB">
        <authorList>
            <consortium name="Ensembl"/>
        </authorList>
    </citation>
    <scope>IDENTIFICATION</scope>
</reference>
<dbReference type="InterPro" id="IPR000742">
    <property type="entry name" value="EGF"/>
</dbReference>
<evidence type="ECO:0000256" key="5">
    <source>
        <dbReference type="PROSITE-ProRule" id="PRU00076"/>
    </source>
</evidence>
<evidence type="ECO:0000256" key="4">
    <source>
        <dbReference type="ARBA" id="ARBA00023180"/>
    </source>
</evidence>
<dbReference type="PROSITE" id="PS00010">
    <property type="entry name" value="ASX_HYDROXYL"/>
    <property type="match status" value="1"/>
</dbReference>
<dbReference type="GeneTree" id="ENSGT00940000155299"/>
<dbReference type="Gene3D" id="2.10.25.10">
    <property type="entry name" value="Laminin"/>
    <property type="match status" value="1"/>
</dbReference>
<evidence type="ECO:0000256" key="2">
    <source>
        <dbReference type="ARBA" id="ARBA00022737"/>
    </source>
</evidence>
<keyword evidence="1 5" id="KW-0245">EGF-like domain</keyword>
<dbReference type="PROSITE" id="PS50026">
    <property type="entry name" value="EGF_3"/>
    <property type="match status" value="1"/>
</dbReference>
<comment type="caution">
    <text evidence="5">Lacks conserved residue(s) required for the propagation of feature annotation.</text>
</comment>